<keyword evidence="2" id="KW-0472">Membrane</keyword>
<evidence type="ECO:0000256" key="2">
    <source>
        <dbReference type="SAM" id="Phobius"/>
    </source>
</evidence>
<feature type="transmembrane region" description="Helical" evidence="2">
    <location>
        <begin position="25"/>
        <end position="49"/>
    </location>
</feature>
<dbReference type="OrthoDB" id="1936969at2759"/>
<dbReference type="EMBL" id="SWLB01000008">
    <property type="protein sequence ID" value="KAF3335155.1"/>
    <property type="molecule type" value="Genomic_DNA"/>
</dbReference>
<dbReference type="PANTHER" id="PTHR34291:SF1">
    <property type="entry name" value="HYDROXYPROLINE-RICH GLYCOPROTEIN FAMILY PROTEIN"/>
    <property type="match status" value="1"/>
</dbReference>
<comment type="caution">
    <text evidence="3">The sequence shown here is derived from an EMBL/GenBank/DDBJ whole genome shotgun (WGS) entry which is preliminary data.</text>
</comment>
<dbReference type="PANTHER" id="PTHR34291">
    <property type="entry name" value="HYDROXYPROLINE-RICH GLYCOPROTEIN FAMILY PROTEIN"/>
    <property type="match status" value="1"/>
</dbReference>
<evidence type="ECO:0000313" key="3">
    <source>
        <dbReference type="EMBL" id="KAF3335155.1"/>
    </source>
</evidence>
<dbReference type="AlphaFoldDB" id="A0A833QXY4"/>
<evidence type="ECO:0000313" key="4">
    <source>
        <dbReference type="Proteomes" id="UP000623129"/>
    </source>
</evidence>
<name>A0A833QXY4_9POAL</name>
<sequence>MDGADISTPAPPAIGMHPSRPTLGFPLGTALLIFVIFSLSGIFSGCYHWEKIRAFRQQMRRGEHENQEDQTSDHHISVSIPSSPSKIIKEEMKEKNQGLPVIMPGDPIPKFIAMPCPCQLARPTLDDKSPQFELQLEHSIRIPKS</sequence>
<protein>
    <recommendedName>
        <fullName evidence="5">Hydroxyproline-rich glycoprotein family protein</fullName>
    </recommendedName>
</protein>
<keyword evidence="2" id="KW-1133">Transmembrane helix</keyword>
<gene>
    <name evidence="3" type="ORF">FCM35_KLT19662</name>
</gene>
<evidence type="ECO:0008006" key="5">
    <source>
        <dbReference type="Google" id="ProtNLM"/>
    </source>
</evidence>
<keyword evidence="2" id="KW-0812">Transmembrane</keyword>
<organism evidence="3 4">
    <name type="scientific">Carex littledalei</name>
    <dbReference type="NCBI Taxonomy" id="544730"/>
    <lineage>
        <taxon>Eukaryota</taxon>
        <taxon>Viridiplantae</taxon>
        <taxon>Streptophyta</taxon>
        <taxon>Embryophyta</taxon>
        <taxon>Tracheophyta</taxon>
        <taxon>Spermatophyta</taxon>
        <taxon>Magnoliopsida</taxon>
        <taxon>Liliopsida</taxon>
        <taxon>Poales</taxon>
        <taxon>Cyperaceae</taxon>
        <taxon>Cyperoideae</taxon>
        <taxon>Cariceae</taxon>
        <taxon>Carex</taxon>
        <taxon>Carex subgen. Euthyceras</taxon>
    </lineage>
</organism>
<dbReference type="InterPro" id="IPR037699">
    <property type="entry name" value="At5g65660-like"/>
</dbReference>
<feature type="region of interest" description="Disordered" evidence="1">
    <location>
        <begin position="59"/>
        <end position="85"/>
    </location>
</feature>
<feature type="compositionally biased region" description="Basic and acidic residues" evidence="1">
    <location>
        <begin position="60"/>
        <end position="76"/>
    </location>
</feature>
<proteinExistence type="predicted"/>
<accession>A0A833QXY4</accession>
<reference evidence="3" key="1">
    <citation type="submission" date="2020-01" db="EMBL/GenBank/DDBJ databases">
        <title>Genome sequence of Kobresia littledalei, the first chromosome-level genome in the family Cyperaceae.</title>
        <authorList>
            <person name="Qu G."/>
        </authorList>
    </citation>
    <scope>NUCLEOTIDE SEQUENCE</scope>
    <source>
        <strain evidence="3">C.B.Clarke</strain>
        <tissue evidence="3">Leaf</tissue>
    </source>
</reference>
<keyword evidence="4" id="KW-1185">Reference proteome</keyword>
<evidence type="ECO:0000256" key="1">
    <source>
        <dbReference type="SAM" id="MobiDB-lite"/>
    </source>
</evidence>
<dbReference type="Proteomes" id="UP000623129">
    <property type="component" value="Unassembled WGS sequence"/>
</dbReference>